<name>A0A4S2CR28_9BACE</name>
<sequence>MRVCQNALIYRFTPVTDSCNRGKFLKKGVLTQPHKFYGSVVILWGQDTTLSLNIYSFPYCSE</sequence>
<comment type="caution">
    <text evidence="1">The sequence shown here is derived from an EMBL/GenBank/DDBJ whole genome shotgun (WGS) entry which is preliminary data.</text>
</comment>
<reference evidence="1 2" key="1">
    <citation type="submission" date="2019-04" db="EMBL/GenBank/DDBJ databases">
        <title>Microbes associate with the intestines of laboratory mice.</title>
        <authorList>
            <person name="Navarre W."/>
            <person name="Wong E."/>
            <person name="Huang K."/>
            <person name="Tropini C."/>
            <person name="Ng K."/>
            <person name="Yu B."/>
        </authorList>
    </citation>
    <scope>NUCLEOTIDE SEQUENCE [LARGE SCALE GENOMIC DNA]</scope>
    <source>
        <strain evidence="1 2">NM63_1-25</strain>
    </source>
</reference>
<evidence type="ECO:0000313" key="2">
    <source>
        <dbReference type="Proteomes" id="UP000309566"/>
    </source>
</evidence>
<dbReference type="EMBL" id="SRYX01000057">
    <property type="protein sequence ID" value="TGY31199.1"/>
    <property type="molecule type" value="Genomic_DNA"/>
</dbReference>
<dbReference type="Proteomes" id="UP000309566">
    <property type="component" value="Unassembled WGS sequence"/>
</dbReference>
<protein>
    <submittedName>
        <fullName evidence="1">Uncharacterized protein</fullName>
    </submittedName>
</protein>
<organism evidence="1 2">
    <name type="scientific">Bacteroides caecimuris</name>
    <dbReference type="NCBI Taxonomy" id="1796613"/>
    <lineage>
        <taxon>Bacteria</taxon>
        <taxon>Pseudomonadati</taxon>
        <taxon>Bacteroidota</taxon>
        <taxon>Bacteroidia</taxon>
        <taxon>Bacteroidales</taxon>
        <taxon>Bacteroidaceae</taxon>
        <taxon>Bacteroides</taxon>
    </lineage>
</organism>
<accession>A0A4S2CR28</accession>
<dbReference type="AlphaFoldDB" id="A0A4S2CR28"/>
<gene>
    <name evidence="1" type="ORF">E5353_13575</name>
</gene>
<evidence type="ECO:0000313" key="1">
    <source>
        <dbReference type="EMBL" id="TGY31199.1"/>
    </source>
</evidence>
<proteinExistence type="predicted"/>